<dbReference type="AlphaFoldDB" id="A0ABD0XPR6"/>
<reference evidence="2 3" key="1">
    <citation type="submission" date="2024-06" db="EMBL/GenBank/DDBJ databases">
        <authorList>
            <person name="Pan Q."/>
            <person name="Wen M."/>
            <person name="Jouanno E."/>
            <person name="Zahm M."/>
            <person name="Klopp C."/>
            <person name="Cabau C."/>
            <person name="Louis A."/>
            <person name="Berthelot C."/>
            <person name="Parey E."/>
            <person name="Roest Crollius H."/>
            <person name="Montfort J."/>
            <person name="Robinson-Rechavi M."/>
            <person name="Bouchez O."/>
            <person name="Lampietro C."/>
            <person name="Lopez Roques C."/>
            <person name="Donnadieu C."/>
            <person name="Postlethwait J."/>
            <person name="Bobe J."/>
            <person name="Verreycken H."/>
            <person name="Guiguen Y."/>
        </authorList>
    </citation>
    <scope>NUCLEOTIDE SEQUENCE [LARGE SCALE GENOMIC DNA]</scope>
    <source>
        <strain evidence="2">Up_M1</strain>
        <tissue evidence="2">Testis</tissue>
    </source>
</reference>
<keyword evidence="1" id="KW-1133">Transmembrane helix</keyword>
<keyword evidence="1" id="KW-0812">Transmembrane</keyword>
<keyword evidence="1" id="KW-0472">Membrane</keyword>
<evidence type="ECO:0000313" key="3">
    <source>
        <dbReference type="Proteomes" id="UP001557470"/>
    </source>
</evidence>
<accession>A0ABD0XPR6</accession>
<proteinExistence type="predicted"/>
<evidence type="ECO:0000256" key="1">
    <source>
        <dbReference type="SAM" id="Phobius"/>
    </source>
</evidence>
<dbReference type="Proteomes" id="UP001557470">
    <property type="component" value="Unassembled WGS sequence"/>
</dbReference>
<dbReference type="EMBL" id="JAGEUA010000002">
    <property type="protein sequence ID" value="KAL1005755.1"/>
    <property type="molecule type" value="Genomic_DNA"/>
</dbReference>
<keyword evidence="3" id="KW-1185">Reference proteome</keyword>
<gene>
    <name evidence="2" type="ORF">UPYG_G00063560</name>
</gene>
<name>A0ABD0XPR6_UMBPY</name>
<organism evidence="2 3">
    <name type="scientific">Umbra pygmaea</name>
    <name type="common">Eastern mudminnow</name>
    <dbReference type="NCBI Taxonomy" id="75934"/>
    <lineage>
        <taxon>Eukaryota</taxon>
        <taxon>Metazoa</taxon>
        <taxon>Chordata</taxon>
        <taxon>Craniata</taxon>
        <taxon>Vertebrata</taxon>
        <taxon>Euteleostomi</taxon>
        <taxon>Actinopterygii</taxon>
        <taxon>Neopterygii</taxon>
        <taxon>Teleostei</taxon>
        <taxon>Protacanthopterygii</taxon>
        <taxon>Esociformes</taxon>
        <taxon>Umbridae</taxon>
        <taxon>Umbra</taxon>
    </lineage>
</organism>
<comment type="caution">
    <text evidence="2">The sequence shown here is derived from an EMBL/GenBank/DDBJ whole genome shotgun (WGS) entry which is preliminary data.</text>
</comment>
<sequence>MSDFGNHSVTVMAFDVNRTKALSTVDQDANAAIYEFQVFNIILTVLALCILTITGLFCSISCHNRRRLSKRAQVYESTVLQESPVSPVDIRAVKRFTSFKNPLACFRKQDTTKDNPKIYYIYSNPLPVGLEEEDNCHNTAFCGAKELTFQDYAKDPNHGIILDPPNFYMQL</sequence>
<evidence type="ECO:0000313" key="2">
    <source>
        <dbReference type="EMBL" id="KAL1005755.1"/>
    </source>
</evidence>
<feature type="transmembrane region" description="Helical" evidence="1">
    <location>
        <begin position="38"/>
        <end position="62"/>
    </location>
</feature>
<protein>
    <submittedName>
        <fullName evidence="2">Uncharacterized protein</fullName>
    </submittedName>
</protein>